<feature type="compositionally biased region" description="Acidic residues" evidence="1">
    <location>
        <begin position="421"/>
        <end position="431"/>
    </location>
</feature>
<evidence type="ECO:0000259" key="2">
    <source>
        <dbReference type="Pfam" id="PF13926"/>
    </source>
</evidence>
<name>A0AA38WX72_9EURO</name>
<feature type="compositionally biased region" description="Polar residues" evidence="1">
    <location>
        <begin position="77"/>
        <end position="102"/>
    </location>
</feature>
<accession>A0AA38WX72</accession>
<sequence>MAGSSRSSAPKRPFRERERKKQMRLQFSSLPSSSPGKGNYSTAVQDRLAGVTYEGARSSPRAEDEPSPDPIALLSPEPSSQVQAGSEKTAEMAQSNTFPSSPTRHRVTRIQLSDDEDEDDLISPAQKRRKISNGLPSVPTPQSAPQRRSGRLNHGSSSPLKALALDSSEDGIDELPSSSPRRSSRRLRRRASTEAAQSDESEPPQTKTLPDPTSPNQPSTFSDLGSPETSDDDVVMVTKPTLRRKSRLDADDPFIVNNDELQKVSDRERSSRMPRRKQNRGDDFIVDDDEVEYISSDDEDSSDMARKKSRRRSSTNTTPAKHRHRTQQEQDELEDDIQDLQDSEEETPNTQARTRGGPVTTQKDKAREHLELLKRRRAGERITRIADSDDDFDEEPRGADIELIGEPNYDVSEEGSTASDTEPDVVEPDMEHEENEDDFIEDDMQGRLGRPHADIPLQFTSFASKKPKELFIHILEWMVKNKLAPAFNREDPVYKLAFSRVDDQVTAQAGSRLISSAWVSEFKHTILARPNMKVVALPGLDEEHMRTCDACNRVNNPARYEFVFSGEPYYKKTLEPVDNSDDDEDVEKNDTDDITYDEAGHVIAPEDTCFYLGRFCAANAEMGHKLTHWKYHLNESLMEYLECQGVLSADAIIAREKMNKKKREKEAENIVDSMDETGVIDDFWRNFENDLNDARLGMVDYEKKGGRSKGRVGAIRTKSGGLMREWDKDRYKTVVIPSDSEGE</sequence>
<comment type="caution">
    <text evidence="3">The sequence shown here is derived from an EMBL/GenBank/DDBJ whole genome shotgun (WGS) entry which is preliminary data.</text>
</comment>
<feature type="compositionally biased region" description="Polar residues" evidence="1">
    <location>
        <begin position="214"/>
        <end position="223"/>
    </location>
</feature>
<dbReference type="AlphaFoldDB" id="A0AA38WX72"/>
<feature type="compositionally biased region" description="Acidic residues" evidence="1">
    <location>
        <begin position="284"/>
        <end position="302"/>
    </location>
</feature>
<dbReference type="EMBL" id="JAPDRK010000024">
    <property type="protein sequence ID" value="KAJ9602816.1"/>
    <property type="molecule type" value="Genomic_DNA"/>
</dbReference>
<dbReference type="Pfam" id="PF13926">
    <property type="entry name" value="DUF4211"/>
    <property type="match status" value="1"/>
</dbReference>
<dbReference type="Proteomes" id="UP001172673">
    <property type="component" value="Unassembled WGS sequence"/>
</dbReference>
<dbReference type="PANTHER" id="PTHR14689">
    <property type="entry name" value="PHORBOL-ESTER_DAG-TYPE DOMAIN-CONTAINING PROTEIN"/>
    <property type="match status" value="1"/>
</dbReference>
<protein>
    <recommendedName>
        <fullName evidence="2">DUF4211 domain-containing protein</fullName>
    </recommendedName>
</protein>
<evidence type="ECO:0000313" key="3">
    <source>
        <dbReference type="EMBL" id="KAJ9602816.1"/>
    </source>
</evidence>
<feature type="region of interest" description="Disordered" evidence="1">
    <location>
        <begin position="1"/>
        <end position="366"/>
    </location>
</feature>
<keyword evidence="4" id="KW-1185">Reference proteome</keyword>
<feature type="region of interest" description="Disordered" evidence="1">
    <location>
        <begin position="386"/>
        <end position="431"/>
    </location>
</feature>
<reference evidence="3" key="1">
    <citation type="submission" date="2022-10" db="EMBL/GenBank/DDBJ databases">
        <title>Culturing micro-colonial fungi from biological soil crusts in the Mojave desert and describing Neophaeococcomyces mojavensis, and introducing the new genera and species Taxawa tesnikishii.</title>
        <authorList>
            <person name="Kurbessoian T."/>
            <person name="Stajich J.E."/>
        </authorList>
    </citation>
    <scope>NUCLEOTIDE SEQUENCE</scope>
    <source>
        <strain evidence="3">TK_41</strain>
    </source>
</reference>
<evidence type="ECO:0000256" key="1">
    <source>
        <dbReference type="SAM" id="MobiDB-lite"/>
    </source>
</evidence>
<feature type="domain" description="DUF4211" evidence="2">
    <location>
        <begin position="438"/>
        <end position="574"/>
    </location>
</feature>
<dbReference type="GO" id="GO:0005634">
    <property type="term" value="C:nucleus"/>
    <property type="evidence" value="ECO:0007669"/>
    <property type="project" value="TreeGrafter"/>
</dbReference>
<gene>
    <name evidence="3" type="ORF">H2200_012596</name>
</gene>
<feature type="compositionally biased region" description="Basic and acidic residues" evidence="1">
    <location>
        <begin position="260"/>
        <end position="271"/>
    </location>
</feature>
<dbReference type="PANTHER" id="PTHR14689:SF0">
    <property type="entry name" value="COILED-COIL DOMAIN-CONTAINING PROTEIN 82"/>
    <property type="match status" value="1"/>
</dbReference>
<feature type="compositionally biased region" description="Acidic residues" evidence="1">
    <location>
        <begin position="329"/>
        <end position="347"/>
    </location>
</feature>
<evidence type="ECO:0000313" key="4">
    <source>
        <dbReference type="Proteomes" id="UP001172673"/>
    </source>
</evidence>
<feature type="compositionally biased region" description="Polar residues" evidence="1">
    <location>
        <begin position="25"/>
        <end position="44"/>
    </location>
</feature>
<dbReference type="InterPro" id="IPR025451">
    <property type="entry name" value="DUF4211"/>
</dbReference>
<organism evidence="3 4">
    <name type="scientific">Cladophialophora chaetospira</name>
    <dbReference type="NCBI Taxonomy" id="386627"/>
    <lineage>
        <taxon>Eukaryota</taxon>
        <taxon>Fungi</taxon>
        <taxon>Dikarya</taxon>
        <taxon>Ascomycota</taxon>
        <taxon>Pezizomycotina</taxon>
        <taxon>Eurotiomycetes</taxon>
        <taxon>Chaetothyriomycetidae</taxon>
        <taxon>Chaetothyriales</taxon>
        <taxon>Herpotrichiellaceae</taxon>
        <taxon>Cladophialophora</taxon>
    </lineage>
</organism>
<proteinExistence type="predicted"/>